<dbReference type="Gene3D" id="3.40.50.300">
    <property type="entry name" value="P-loop containing nucleotide triphosphate hydrolases"/>
    <property type="match status" value="1"/>
</dbReference>
<evidence type="ECO:0000256" key="6">
    <source>
        <dbReference type="ARBA" id="ARBA00022990"/>
    </source>
</evidence>
<keyword evidence="3" id="KW-0251">Elongation factor</keyword>
<feature type="compositionally biased region" description="Basic and acidic residues" evidence="14">
    <location>
        <begin position="386"/>
        <end position="400"/>
    </location>
</feature>
<keyword evidence="4" id="KW-0378">Hydrolase</keyword>
<dbReference type="FunFam" id="3.30.230.10:FF:000044">
    <property type="entry name" value="elongation factor-like GTPase 1 isoform X1"/>
    <property type="match status" value="1"/>
</dbReference>
<dbReference type="InterPro" id="IPR027417">
    <property type="entry name" value="P-loop_NTPase"/>
</dbReference>
<dbReference type="Gene3D" id="3.30.70.870">
    <property type="entry name" value="Elongation Factor G (Translational Gtpase), domain 3"/>
    <property type="match status" value="1"/>
</dbReference>
<dbReference type="Proteomes" id="UP000694542">
    <property type="component" value="Chromosome 3"/>
</dbReference>
<evidence type="ECO:0000256" key="4">
    <source>
        <dbReference type="ARBA" id="ARBA00022801"/>
    </source>
</evidence>
<accession>A0A8C0PRA5</accession>
<dbReference type="FunFam" id="2.40.30.10:FF:000066">
    <property type="entry name" value="Elongation factor Tu GTP-binding domain-containing protein 1"/>
    <property type="match status" value="1"/>
</dbReference>
<dbReference type="PROSITE" id="PS51722">
    <property type="entry name" value="G_TR_2"/>
    <property type="match status" value="1"/>
</dbReference>
<evidence type="ECO:0000256" key="13">
    <source>
        <dbReference type="ARBA" id="ARBA00081809"/>
    </source>
</evidence>
<feature type="region of interest" description="Disordered" evidence="14">
    <location>
        <begin position="140"/>
        <end position="160"/>
    </location>
</feature>
<evidence type="ECO:0000256" key="7">
    <source>
        <dbReference type="ARBA" id="ARBA00023134"/>
    </source>
</evidence>
<dbReference type="Pfam" id="PF00009">
    <property type="entry name" value="GTP_EFTU"/>
    <property type="match status" value="1"/>
</dbReference>
<dbReference type="InterPro" id="IPR000640">
    <property type="entry name" value="EFG_V-like"/>
</dbReference>
<feature type="region of interest" description="Disordered" evidence="14">
    <location>
        <begin position="378"/>
        <end position="434"/>
    </location>
</feature>
<dbReference type="SUPFAM" id="SSF54211">
    <property type="entry name" value="Ribosomal protein S5 domain 2-like"/>
    <property type="match status" value="1"/>
</dbReference>
<protein>
    <recommendedName>
        <fullName evidence="10">Elongation factor-like GTPase 1</fullName>
    </recommendedName>
    <alternativeName>
        <fullName evidence="11">Elongation factor Tu GTP-binding domain-containing protein 1</fullName>
    </alternativeName>
    <alternativeName>
        <fullName evidence="13">Elongation factor-like 1</fullName>
    </alternativeName>
    <alternativeName>
        <fullName evidence="12">Protein FAM42A</fullName>
    </alternativeName>
</protein>
<dbReference type="FunFam" id="3.30.70.870:FF:000002">
    <property type="entry name" value="Translation elongation factor 2"/>
    <property type="match status" value="1"/>
</dbReference>
<dbReference type="Pfam" id="PF25118">
    <property type="entry name" value="EFL1"/>
    <property type="match status" value="1"/>
</dbReference>
<keyword evidence="6" id="KW-0007">Acetylation</keyword>
<evidence type="ECO:0000256" key="10">
    <source>
        <dbReference type="ARBA" id="ARBA00069559"/>
    </source>
</evidence>
<dbReference type="PANTHER" id="PTHR42908">
    <property type="entry name" value="TRANSLATION ELONGATION FACTOR-RELATED"/>
    <property type="match status" value="1"/>
</dbReference>
<evidence type="ECO:0000256" key="12">
    <source>
        <dbReference type="ARBA" id="ARBA00080041"/>
    </source>
</evidence>
<dbReference type="FunFam" id="3.90.1430.10:FF:000002">
    <property type="entry name" value="Elongation factor like GTPase 1"/>
    <property type="match status" value="1"/>
</dbReference>
<dbReference type="Gene3D" id="2.40.30.10">
    <property type="entry name" value="Translation factors"/>
    <property type="match status" value="1"/>
</dbReference>
<dbReference type="SUPFAM" id="SSF50447">
    <property type="entry name" value="Translation proteins"/>
    <property type="match status" value="1"/>
</dbReference>
<keyword evidence="1" id="KW-0690">Ribosome biogenesis</keyword>
<dbReference type="Ensembl" id="ENSCAFT00040000288.1">
    <property type="protein sequence ID" value="ENSCAFP00040000223.1"/>
    <property type="gene ID" value="ENSCAFG00040000124.1"/>
</dbReference>
<dbReference type="AlphaFoldDB" id="A0A8C0PRA5"/>
<reference evidence="16" key="2">
    <citation type="submission" date="2025-08" db="UniProtKB">
        <authorList>
            <consortium name="Ensembl"/>
        </authorList>
    </citation>
    <scope>IDENTIFICATION</scope>
</reference>
<dbReference type="InterPro" id="IPR014721">
    <property type="entry name" value="Ribsml_uS5_D2-typ_fold_subgr"/>
</dbReference>
<reference evidence="16" key="1">
    <citation type="submission" date="2018-10" db="EMBL/GenBank/DDBJ databases">
        <title>De novo assembly of a Great Dane genome.</title>
        <authorList>
            <person name="Kidd J.M."/>
            <person name="Pendleton A.L."/>
            <person name="Shen F."/>
            <person name="Emery S."/>
        </authorList>
    </citation>
    <scope>NUCLEOTIDE SEQUENCE [LARGE SCALE GENOMIC DNA]</scope>
    <source>
        <strain evidence="16">Great Dane</strain>
    </source>
</reference>
<feature type="region of interest" description="Disordered" evidence="14">
    <location>
        <begin position="860"/>
        <end position="897"/>
    </location>
</feature>
<proteinExistence type="predicted"/>
<organism evidence="16 17">
    <name type="scientific">Canis lupus familiaris</name>
    <name type="common">Dog</name>
    <name type="synonym">Canis familiaris</name>
    <dbReference type="NCBI Taxonomy" id="9615"/>
    <lineage>
        <taxon>Eukaryota</taxon>
        <taxon>Metazoa</taxon>
        <taxon>Chordata</taxon>
        <taxon>Craniata</taxon>
        <taxon>Vertebrata</taxon>
        <taxon>Euteleostomi</taxon>
        <taxon>Mammalia</taxon>
        <taxon>Eutheria</taxon>
        <taxon>Laurasiatheria</taxon>
        <taxon>Carnivora</taxon>
        <taxon>Caniformia</taxon>
        <taxon>Canidae</taxon>
        <taxon>Canis</taxon>
    </lineage>
</organism>
<evidence type="ECO:0000256" key="14">
    <source>
        <dbReference type="SAM" id="MobiDB-lite"/>
    </source>
</evidence>
<dbReference type="SMART" id="SM00838">
    <property type="entry name" value="EFG_C"/>
    <property type="match status" value="1"/>
</dbReference>
<evidence type="ECO:0000256" key="2">
    <source>
        <dbReference type="ARBA" id="ARBA00022741"/>
    </source>
</evidence>
<evidence type="ECO:0000313" key="16">
    <source>
        <dbReference type="Ensembl" id="ENSCAFP00040000223.1"/>
    </source>
</evidence>
<dbReference type="CDD" id="cd16268">
    <property type="entry name" value="EF2_II"/>
    <property type="match status" value="1"/>
</dbReference>
<evidence type="ECO:0000256" key="8">
    <source>
        <dbReference type="ARBA" id="ARBA00049117"/>
    </source>
</evidence>
<dbReference type="GO" id="GO:0003746">
    <property type="term" value="F:translation elongation factor activity"/>
    <property type="evidence" value="ECO:0007669"/>
    <property type="project" value="UniProtKB-KW"/>
</dbReference>
<evidence type="ECO:0000256" key="11">
    <source>
        <dbReference type="ARBA" id="ARBA00077934"/>
    </source>
</evidence>
<dbReference type="CDD" id="cd04096">
    <property type="entry name" value="eEF2_snRNP_like_C"/>
    <property type="match status" value="1"/>
</dbReference>
<evidence type="ECO:0000256" key="1">
    <source>
        <dbReference type="ARBA" id="ARBA00022517"/>
    </source>
</evidence>
<dbReference type="InterPro" id="IPR000795">
    <property type="entry name" value="T_Tr_GTP-bd_dom"/>
</dbReference>
<keyword evidence="5" id="KW-0648">Protein biosynthesis</keyword>
<dbReference type="CDD" id="cd01681">
    <property type="entry name" value="aeEF2_snRNP_like_IV"/>
    <property type="match status" value="1"/>
</dbReference>
<dbReference type="SUPFAM" id="SSF54980">
    <property type="entry name" value="EF-G C-terminal domain-like"/>
    <property type="match status" value="2"/>
</dbReference>
<sequence>MVLNSLEKMIHLQKNTANIRNICVLAHVDHDNEDYLINLIDSPGHVDFSSEVSTAVRICDGCIIVVDAVEGVCPQTQAVLRQAWLENIRPVLVINKLDRLIVELKFTPQEAYSHLKNILEQINALTGTLFTSKVLEERAERETESQVNPSSEPGEQVYDWSTGLEDTDDSHLYFSPDQGNVVFTSALDGWGFGVEHFATIYSQKIGIKKEVLLKTLWGDYYINMKAKKIMKVDQAKGKKPLFVQLILENIWSLYDAVLKKDREKIDKIVTSLGLKIGAREARHSDPKVQINAICSQWLPISHAVLAMVCQKLPSPLDMTAERVERLMCTGSQVDSLPPETQALKAAFLKCGSEDTAPVIIFVSKMFAVDAKALPQNKPRPLTQEEIAQRRERAKQRHAEKLAAAQGQAPMERPQGGSALETSPQAEEPKGDEHQLETVTLKSLPQEGNNQESFIAFARVFSGVARRGKKIFVLGPKYSPVEFLQRVPLGFSAPLEDLPPVPHMACCTLENLYLLMGRELEDLEEVPPGNVLGIGGLQDLVLKSATLCSVPSCPPFIPLNFEATPIVRVAVEPKHPSEMPQLVRGMKLLNQADPCVQILIQETGEHVLVTAGEVHLQRCLDDLKERFARIQISVSEPIIPFRETITKPPKVDMVNEEIGKQQKVAVIHQTKEDQSKIPEGIQVDSDGLITITTPNKLATLSVRAMPLPEEVTQILEENSDLIRSMEQLTSSLNEGRHNQMMHQKTQEKMWEFKGRLEQHLTGRKWRNTVDQIWSFGPRKCGPNILVNKSEDFQNSVWTGPAIKASKETSRYRDFGNSIVSGFQLATLSGPMCEEPLMGVCFVLEKWDLSKFEEQGASDLVQEGQGGGEACSSKGENQGLQDGSLEPMEKKTSQRGESSLTDCYGPFSGQLIATMKEACRYALQVKPQRLMAAMYTCDIMATGDVLGRVYAVLSKREGRVLQEEMKEGTDMFIIKAVLPVAESFGFADEIRKRTSGLASPQLVFSHWEIIPSDPFWVPTTEEEYLHFGEKADSENQARKYMNAVRKRKGLYVEEKIVEHAEKQRTLSKNK</sequence>
<evidence type="ECO:0000313" key="17">
    <source>
        <dbReference type="Proteomes" id="UP000694542"/>
    </source>
</evidence>
<dbReference type="InterPro" id="IPR020568">
    <property type="entry name" value="Ribosomal_Su5_D2-typ_SF"/>
</dbReference>
<feature type="domain" description="Tr-type G" evidence="15">
    <location>
        <begin position="1"/>
        <end position="221"/>
    </location>
</feature>
<comment type="catalytic activity">
    <reaction evidence="8">
        <text>GTP + H2O = GDP + phosphate + H(+)</text>
        <dbReference type="Rhea" id="RHEA:19669"/>
        <dbReference type="ChEBI" id="CHEBI:15377"/>
        <dbReference type="ChEBI" id="CHEBI:15378"/>
        <dbReference type="ChEBI" id="CHEBI:37565"/>
        <dbReference type="ChEBI" id="CHEBI:43474"/>
        <dbReference type="ChEBI" id="CHEBI:58189"/>
    </reaction>
    <physiologicalReaction direction="left-to-right" evidence="8">
        <dbReference type="Rhea" id="RHEA:19670"/>
    </physiologicalReaction>
</comment>
<dbReference type="InterPro" id="IPR041095">
    <property type="entry name" value="EFG_II"/>
</dbReference>
<comment type="function">
    <text evidence="9">GTPase involved in the biogenesis of the 60S ribosomal subunit and translational activation of ribosomes. Together with SBDS, triggers the GTP-dependent release of EIF6 from 60S pre-ribosomes in the cytoplasm, thereby activating ribosomes for translation competence by allowing 80S ribosome assembly and facilitating EIF6 recycling to the nucleus, where it is required for 60S rRNA processing and nuclear export.</text>
</comment>
<dbReference type="FunFam" id="3.30.70.240:FF:000006">
    <property type="entry name" value="Elongation factor like GTPase 1"/>
    <property type="match status" value="1"/>
</dbReference>
<dbReference type="Pfam" id="PF14492">
    <property type="entry name" value="EFG_III"/>
    <property type="match status" value="1"/>
</dbReference>
<keyword evidence="7" id="KW-0342">GTP-binding</keyword>
<dbReference type="InterPro" id="IPR009000">
    <property type="entry name" value="Transl_B-barrel_sf"/>
</dbReference>
<dbReference type="GO" id="GO:0003924">
    <property type="term" value="F:GTPase activity"/>
    <property type="evidence" value="ECO:0007669"/>
    <property type="project" value="InterPro"/>
</dbReference>
<dbReference type="Gene3D" id="3.90.1430.10">
    <property type="entry name" value="Yeast translation eEF2 (G' domain)"/>
    <property type="match status" value="1"/>
</dbReference>
<evidence type="ECO:0000256" key="9">
    <source>
        <dbReference type="ARBA" id="ARBA00054932"/>
    </source>
</evidence>
<dbReference type="Gene3D" id="3.30.230.10">
    <property type="match status" value="1"/>
</dbReference>
<dbReference type="GO" id="GO:0042256">
    <property type="term" value="P:cytosolic ribosome assembly"/>
    <property type="evidence" value="ECO:0007669"/>
    <property type="project" value="UniProtKB-ARBA"/>
</dbReference>
<dbReference type="InterPro" id="IPR035647">
    <property type="entry name" value="EFG_III/V"/>
</dbReference>
<dbReference type="InterPro" id="IPR056752">
    <property type="entry name" value="EFL1"/>
</dbReference>
<dbReference type="SUPFAM" id="SSF52540">
    <property type="entry name" value="P-loop containing nucleoside triphosphate hydrolases"/>
    <property type="match status" value="1"/>
</dbReference>
<evidence type="ECO:0000256" key="5">
    <source>
        <dbReference type="ARBA" id="ARBA00022917"/>
    </source>
</evidence>
<dbReference type="GO" id="GO:0005525">
    <property type="term" value="F:GTP binding"/>
    <property type="evidence" value="ECO:0007669"/>
    <property type="project" value="UniProtKB-KW"/>
</dbReference>
<evidence type="ECO:0000256" key="3">
    <source>
        <dbReference type="ARBA" id="ARBA00022768"/>
    </source>
</evidence>
<evidence type="ECO:0000259" key="15">
    <source>
        <dbReference type="PROSITE" id="PS51722"/>
    </source>
</evidence>
<keyword evidence="2" id="KW-0547">Nucleotide-binding</keyword>
<name>A0A8C0PRA5_CANLF</name>
<dbReference type="CDD" id="cd16261">
    <property type="entry name" value="EF2_snRNP_III"/>
    <property type="match status" value="1"/>
</dbReference>
<dbReference type="Pfam" id="PF00679">
    <property type="entry name" value="EFG_C"/>
    <property type="match status" value="1"/>
</dbReference>
<dbReference type="PANTHER" id="PTHR42908:SF3">
    <property type="entry name" value="ELONGATION FACTOR-LIKE GTPASE 1"/>
    <property type="match status" value="1"/>
</dbReference>
<dbReference type="Gene3D" id="3.30.70.240">
    <property type="match status" value="1"/>
</dbReference>